<accession>A0A8U0HXT5</accession>
<gene>
    <name evidence="2" type="ORF">M0R89_07535</name>
</gene>
<organism evidence="2 3">
    <name type="scientific">Halorussus limi</name>
    <dbReference type="NCBI Taxonomy" id="2938695"/>
    <lineage>
        <taxon>Archaea</taxon>
        <taxon>Methanobacteriati</taxon>
        <taxon>Methanobacteriota</taxon>
        <taxon>Stenosarchaea group</taxon>
        <taxon>Halobacteria</taxon>
        <taxon>Halobacteriales</taxon>
        <taxon>Haladaptataceae</taxon>
        <taxon>Halorussus</taxon>
    </lineage>
</organism>
<dbReference type="Pfam" id="PF24336">
    <property type="entry name" value="DUF7504"/>
    <property type="match status" value="1"/>
</dbReference>
<proteinExistence type="predicted"/>
<keyword evidence="3" id="KW-1185">Reference proteome</keyword>
<feature type="region of interest" description="Disordered" evidence="1">
    <location>
        <begin position="84"/>
        <end position="108"/>
    </location>
</feature>
<dbReference type="AlphaFoldDB" id="A0A8U0HXT5"/>
<evidence type="ECO:0000313" key="2">
    <source>
        <dbReference type="EMBL" id="UPV75900.1"/>
    </source>
</evidence>
<dbReference type="RefSeq" id="WP_248651937.1">
    <property type="nucleotide sequence ID" value="NZ_CP096659.1"/>
</dbReference>
<reference evidence="2 3" key="1">
    <citation type="submission" date="2022-04" db="EMBL/GenBank/DDBJ databases">
        <title>Diverse halophilic archaea isolated from saline environments.</title>
        <authorList>
            <person name="Cui H.-L."/>
        </authorList>
    </citation>
    <scope>NUCLEOTIDE SEQUENCE [LARGE SCALE GENOMIC DNA]</scope>
    <source>
        <strain evidence="2 3">XZYJT49</strain>
    </source>
</reference>
<evidence type="ECO:0000256" key="1">
    <source>
        <dbReference type="SAM" id="MobiDB-lite"/>
    </source>
</evidence>
<name>A0A8U0HXT5_9EURY</name>
<dbReference type="GeneID" id="72185040"/>
<dbReference type="Proteomes" id="UP000830729">
    <property type="component" value="Chromosome"/>
</dbReference>
<evidence type="ECO:0000313" key="3">
    <source>
        <dbReference type="Proteomes" id="UP000830729"/>
    </source>
</evidence>
<feature type="compositionally biased region" description="Low complexity" evidence="1">
    <location>
        <begin position="86"/>
        <end position="98"/>
    </location>
</feature>
<protein>
    <submittedName>
        <fullName evidence="2">Uncharacterized protein</fullName>
    </submittedName>
</protein>
<dbReference type="InterPro" id="IPR055927">
    <property type="entry name" value="DUF7504"/>
</dbReference>
<dbReference type="EMBL" id="CP096659">
    <property type="protein sequence ID" value="UPV75900.1"/>
    <property type="molecule type" value="Genomic_DNA"/>
</dbReference>
<sequence length="214" mass="23336">MRSKGHDEGEILHGDVEQGACVLLLTPSIHEATDEACHDLLTPADPDEENVLWVTYTRSPDTCIRDWSSHAGERPGNARIVSVGETTRSASSSVSTSADGGGPSSTNEVVETLSNPSDLTGLGIKLSEILKEWGENDNETVACFDSLTALLQYADLQTVYKFLHVLTGRFDTADVTAHFHLDPDACDQQTVSTLTSLFDTVVEREDDEWVVRSR</sequence>
<dbReference type="KEGG" id="halx:M0R89_07535"/>